<sequence length="336" mass="39688">MNNYMQIMLATSFSLLITFTFHNVLNEKRASNTLFQHIIADTFHYSHLSLACLINQRSNTSCLILQSTNDKLNMLILVNCLFFFMALIWYCGSKIKHRLVLGILMIYNVWLLARWCNSFHFWYSVDIFTVYLFVWQFSYLIFQWCFHKLSWPFLILYQASICVLTAIEAFIFYELFLRYFPSIHLALIWFISFDDIFACLHIHGRFRKSMKDTSMNYRISTYPTFPVFCYYTHDIEDGIDPTKGYRALGDGDFFLYNLLLLWILPPLSSTKIQICVFFGLVTNVHIGFMLADWIGSLWKEYQMPALPLPVIFISLYALILDFILQSLDVDCVEMLD</sequence>
<dbReference type="Proteomes" id="UP000663854">
    <property type="component" value="Unassembled WGS sequence"/>
</dbReference>
<feature type="transmembrane region" description="Helical" evidence="1">
    <location>
        <begin position="306"/>
        <end position="324"/>
    </location>
</feature>
<evidence type="ECO:0000313" key="5">
    <source>
        <dbReference type="Proteomes" id="UP000663870"/>
    </source>
</evidence>
<evidence type="ECO:0000313" key="4">
    <source>
        <dbReference type="Proteomes" id="UP000663854"/>
    </source>
</evidence>
<proteinExistence type="predicted"/>
<feature type="transmembrane region" description="Helical" evidence="1">
    <location>
        <begin position="7"/>
        <end position="25"/>
    </location>
</feature>
<comment type="caution">
    <text evidence="2">The sequence shown here is derived from an EMBL/GenBank/DDBJ whole genome shotgun (WGS) entry which is preliminary data.</text>
</comment>
<feature type="transmembrane region" description="Helical" evidence="1">
    <location>
        <begin position="179"/>
        <end position="202"/>
    </location>
</feature>
<evidence type="ECO:0000313" key="2">
    <source>
        <dbReference type="EMBL" id="CAF1195197.1"/>
    </source>
</evidence>
<evidence type="ECO:0000313" key="3">
    <source>
        <dbReference type="EMBL" id="CAF1464165.1"/>
    </source>
</evidence>
<name>A0A814W872_9BILA</name>
<feature type="transmembrane region" description="Helical" evidence="1">
    <location>
        <begin position="99"/>
        <end position="115"/>
    </location>
</feature>
<dbReference type="EMBL" id="CAJNOL010002119">
    <property type="protein sequence ID" value="CAF1464165.1"/>
    <property type="molecule type" value="Genomic_DNA"/>
</dbReference>
<keyword evidence="1" id="KW-1133">Transmembrane helix</keyword>
<feature type="transmembrane region" description="Helical" evidence="1">
    <location>
        <begin position="121"/>
        <end position="142"/>
    </location>
</feature>
<dbReference type="EMBL" id="CAJNOH010001248">
    <property type="protein sequence ID" value="CAF1195197.1"/>
    <property type="molecule type" value="Genomic_DNA"/>
</dbReference>
<feature type="transmembrane region" description="Helical" evidence="1">
    <location>
        <begin position="154"/>
        <end position="173"/>
    </location>
</feature>
<feature type="transmembrane region" description="Helical" evidence="1">
    <location>
        <begin position="274"/>
        <end position="294"/>
    </location>
</feature>
<evidence type="ECO:0000256" key="1">
    <source>
        <dbReference type="SAM" id="Phobius"/>
    </source>
</evidence>
<feature type="transmembrane region" description="Helical" evidence="1">
    <location>
        <begin position="74"/>
        <end position="92"/>
    </location>
</feature>
<keyword evidence="1" id="KW-0812">Transmembrane</keyword>
<reference evidence="2" key="1">
    <citation type="submission" date="2021-02" db="EMBL/GenBank/DDBJ databases">
        <authorList>
            <person name="Nowell W R."/>
        </authorList>
    </citation>
    <scope>NUCLEOTIDE SEQUENCE</scope>
</reference>
<organism evidence="2 4">
    <name type="scientific">Rotaria sordida</name>
    <dbReference type="NCBI Taxonomy" id="392033"/>
    <lineage>
        <taxon>Eukaryota</taxon>
        <taxon>Metazoa</taxon>
        <taxon>Spiralia</taxon>
        <taxon>Gnathifera</taxon>
        <taxon>Rotifera</taxon>
        <taxon>Eurotatoria</taxon>
        <taxon>Bdelloidea</taxon>
        <taxon>Philodinida</taxon>
        <taxon>Philodinidae</taxon>
        <taxon>Rotaria</taxon>
    </lineage>
</organism>
<keyword evidence="5" id="KW-1185">Reference proteome</keyword>
<dbReference type="Proteomes" id="UP000663870">
    <property type="component" value="Unassembled WGS sequence"/>
</dbReference>
<gene>
    <name evidence="3" type="ORF">JXQ802_LOCUS38347</name>
    <name evidence="2" type="ORF">PYM288_LOCUS24563</name>
</gene>
<dbReference type="AlphaFoldDB" id="A0A814W872"/>
<keyword evidence="1" id="KW-0472">Membrane</keyword>
<accession>A0A814W872</accession>
<protein>
    <submittedName>
        <fullName evidence="2">Uncharacterized protein</fullName>
    </submittedName>
</protein>